<dbReference type="EC" id="2.5.1.87" evidence="5"/>
<dbReference type="GO" id="GO:1904423">
    <property type="term" value="C:dehydrodolichyl diphosphate synthase complex"/>
    <property type="evidence" value="ECO:0007669"/>
    <property type="project" value="InterPro"/>
</dbReference>
<evidence type="ECO:0000256" key="3">
    <source>
        <dbReference type="ARBA" id="ARBA00004922"/>
    </source>
</evidence>
<evidence type="ECO:0000313" key="16">
    <source>
        <dbReference type="Proteomes" id="UP000554235"/>
    </source>
</evidence>
<dbReference type="EMBL" id="JAADYS010000850">
    <property type="protein sequence ID" value="KAF4466626.1"/>
    <property type="molecule type" value="Genomic_DNA"/>
</dbReference>
<evidence type="ECO:0000256" key="13">
    <source>
        <dbReference type="SAM" id="MobiDB-lite"/>
    </source>
</evidence>
<dbReference type="PANTHER" id="PTHR21528:SF0">
    <property type="entry name" value="DEHYDRODOLICHYL DIPHOSPHATE SYNTHASE COMPLEX SUBUNIT NUS1"/>
    <property type="match status" value="1"/>
</dbReference>
<organism evidence="15 16">
    <name type="scientific">Fusarium albosuccineum</name>
    <dbReference type="NCBI Taxonomy" id="1237068"/>
    <lineage>
        <taxon>Eukaryota</taxon>
        <taxon>Fungi</taxon>
        <taxon>Dikarya</taxon>
        <taxon>Ascomycota</taxon>
        <taxon>Pezizomycotina</taxon>
        <taxon>Sordariomycetes</taxon>
        <taxon>Hypocreomycetidae</taxon>
        <taxon>Hypocreales</taxon>
        <taxon>Nectriaceae</taxon>
        <taxon>Fusarium</taxon>
        <taxon>Fusarium decemcellulare species complex</taxon>
    </lineage>
</organism>
<evidence type="ECO:0000256" key="4">
    <source>
        <dbReference type="ARBA" id="ARBA00005432"/>
    </source>
</evidence>
<reference evidence="15 16" key="1">
    <citation type="submission" date="2020-01" db="EMBL/GenBank/DDBJ databases">
        <title>Identification and distribution of gene clusters putatively required for synthesis of sphingolipid metabolism inhibitors in phylogenetically diverse species of the filamentous fungus Fusarium.</title>
        <authorList>
            <person name="Kim H.-S."/>
            <person name="Busman M."/>
            <person name="Brown D.W."/>
            <person name="Divon H."/>
            <person name="Uhlig S."/>
            <person name="Proctor R.H."/>
        </authorList>
    </citation>
    <scope>NUCLEOTIDE SEQUENCE [LARGE SCALE GENOMIC DNA]</scope>
    <source>
        <strain evidence="15 16">NRRL 20459</strain>
    </source>
</reference>
<accession>A0A8H4LD58</accession>
<evidence type="ECO:0000256" key="10">
    <source>
        <dbReference type="ARBA" id="ARBA00022989"/>
    </source>
</evidence>
<dbReference type="UniPathway" id="UPA00378"/>
<dbReference type="Proteomes" id="UP000554235">
    <property type="component" value="Unassembled WGS sequence"/>
</dbReference>
<comment type="pathway">
    <text evidence="3">Protein modification; protein glycosylation.</text>
</comment>
<name>A0A8H4LD58_9HYPO</name>
<evidence type="ECO:0000256" key="2">
    <source>
        <dbReference type="ARBA" id="ARBA00004586"/>
    </source>
</evidence>
<evidence type="ECO:0000256" key="9">
    <source>
        <dbReference type="ARBA" id="ARBA00022842"/>
    </source>
</evidence>
<evidence type="ECO:0000256" key="7">
    <source>
        <dbReference type="ARBA" id="ARBA00022692"/>
    </source>
</evidence>
<dbReference type="OrthoDB" id="19639at2759"/>
<keyword evidence="10 14" id="KW-1133">Transmembrane helix</keyword>
<dbReference type="PANTHER" id="PTHR21528">
    <property type="entry name" value="DEHYDRODOLICHYL DIPHOSPHATE SYNTHASE COMPLEX SUBUNIT NUS1"/>
    <property type="match status" value="1"/>
</dbReference>
<dbReference type="GO" id="GO:0045547">
    <property type="term" value="F:ditrans,polycis-polyprenyl diphosphate synthase [(2E,6E)-farnesyl diphosphate specific] activity"/>
    <property type="evidence" value="ECO:0007669"/>
    <property type="project" value="UniProtKB-EC"/>
</dbReference>
<comment type="subcellular location">
    <subcellularLocation>
        <location evidence="2">Endoplasmic reticulum membrane</location>
    </subcellularLocation>
</comment>
<comment type="catalytic activity">
    <reaction evidence="12">
        <text>n isopentenyl diphosphate + (2E,6E)-farnesyl diphosphate = a di-trans,poly-cis-polyprenyl diphosphate + n diphosphate</text>
        <dbReference type="Rhea" id="RHEA:53008"/>
        <dbReference type="Rhea" id="RHEA-COMP:19494"/>
        <dbReference type="ChEBI" id="CHEBI:33019"/>
        <dbReference type="ChEBI" id="CHEBI:128769"/>
        <dbReference type="ChEBI" id="CHEBI:136960"/>
        <dbReference type="ChEBI" id="CHEBI:175763"/>
        <dbReference type="EC" id="2.5.1.87"/>
    </reaction>
</comment>
<keyword evidence="6" id="KW-0808">Transferase</keyword>
<feature type="transmembrane region" description="Helical" evidence="14">
    <location>
        <begin position="138"/>
        <end position="159"/>
    </location>
</feature>
<evidence type="ECO:0000256" key="5">
    <source>
        <dbReference type="ARBA" id="ARBA00012596"/>
    </source>
</evidence>
<evidence type="ECO:0000313" key="15">
    <source>
        <dbReference type="EMBL" id="KAF4466626.1"/>
    </source>
</evidence>
<feature type="region of interest" description="Disordered" evidence="13">
    <location>
        <begin position="107"/>
        <end position="128"/>
    </location>
</feature>
<keyword evidence="9" id="KW-0460">Magnesium</keyword>
<evidence type="ECO:0000256" key="11">
    <source>
        <dbReference type="ARBA" id="ARBA00023136"/>
    </source>
</evidence>
<gene>
    <name evidence="15" type="ORF">FALBO_6505</name>
</gene>
<evidence type="ECO:0000256" key="8">
    <source>
        <dbReference type="ARBA" id="ARBA00022824"/>
    </source>
</evidence>
<dbReference type="GO" id="GO:0005789">
    <property type="term" value="C:endoplasmic reticulum membrane"/>
    <property type="evidence" value="ECO:0007669"/>
    <property type="project" value="UniProtKB-SubCell"/>
</dbReference>
<comment type="cofactor">
    <cofactor evidence="1">
        <name>Mg(2+)</name>
        <dbReference type="ChEBI" id="CHEBI:18420"/>
    </cofactor>
</comment>
<keyword evidence="11 14" id="KW-0472">Membrane</keyword>
<dbReference type="InterPro" id="IPR038887">
    <property type="entry name" value="Nus1/NgBR"/>
</dbReference>
<evidence type="ECO:0000256" key="14">
    <source>
        <dbReference type="SAM" id="Phobius"/>
    </source>
</evidence>
<protein>
    <recommendedName>
        <fullName evidence="5">ditrans,polycis-polyprenyl diphosphate synthase [(2E,6E)-farnesyldiphosphate specific]</fullName>
        <ecNumber evidence="5">2.5.1.87</ecNumber>
    </recommendedName>
</protein>
<comment type="similarity">
    <text evidence="4">Belongs to the UPP synthase family.</text>
</comment>
<sequence length="402" mass="46139">MEHSWSWMAMPSHWSKVPEVGAARREAHAQASTYPRLAELVWAAVARASPAPANSGRRPSHSSRQTASRGCTDYTMPMMTARDRQAYRADDQKDHKLLSDQEKHRMLKDYLPTPNDPPPTVTTSSRTQRRSRLGLRRFVLNQIHVLIFAVMHGIFSLYIKMRQMWNVVCYQISSVLKYHHGTPQYIKKDVMTLKKLPKHLSVILKLEENHRTKADIERLLDEVAEIATWCACAEIPMLSVYEKTGILKKHMPRVYDAVSQKFTFYFGTEQPSLTVTSPHKEDLPSRLGEDTKAHLRLHLISEQDGRESMVDLTRTLAEMSQKGKLSPRDISMELIDAELSEGIMSEPDLLITFGPHLELSGYPPWQIRLTEIFCLQDNERVGYQVFLKALRNFGSAQMRRGK</sequence>
<evidence type="ECO:0000256" key="6">
    <source>
        <dbReference type="ARBA" id="ARBA00022679"/>
    </source>
</evidence>
<keyword evidence="16" id="KW-1185">Reference proteome</keyword>
<feature type="region of interest" description="Disordered" evidence="13">
    <location>
        <begin position="50"/>
        <end position="74"/>
    </location>
</feature>
<comment type="caution">
    <text evidence="15">The sequence shown here is derived from an EMBL/GenBank/DDBJ whole genome shotgun (WGS) entry which is preliminary data.</text>
</comment>
<dbReference type="Gene3D" id="3.40.1180.10">
    <property type="entry name" value="Decaprenyl diphosphate synthase-like"/>
    <property type="match status" value="1"/>
</dbReference>
<dbReference type="AlphaFoldDB" id="A0A8H4LD58"/>
<dbReference type="SUPFAM" id="SSF64005">
    <property type="entry name" value="Undecaprenyl diphosphate synthase"/>
    <property type="match status" value="1"/>
</dbReference>
<keyword evidence="8" id="KW-0256">Endoplasmic reticulum</keyword>
<dbReference type="InterPro" id="IPR036424">
    <property type="entry name" value="UPP_synth-like_sf"/>
</dbReference>
<proteinExistence type="inferred from homology"/>
<evidence type="ECO:0000256" key="1">
    <source>
        <dbReference type="ARBA" id="ARBA00001946"/>
    </source>
</evidence>
<keyword evidence="7 14" id="KW-0812">Transmembrane</keyword>
<evidence type="ECO:0000256" key="12">
    <source>
        <dbReference type="ARBA" id="ARBA00047353"/>
    </source>
</evidence>